<keyword evidence="2" id="KW-0963">Cytoplasm</keyword>
<dbReference type="InterPro" id="IPR015943">
    <property type="entry name" value="WD40/YVTN_repeat-like_dom_sf"/>
</dbReference>
<dbReference type="GO" id="GO:0071013">
    <property type="term" value="C:catalytic step 2 spliceosome"/>
    <property type="evidence" value="ECO:0007669"/>
    <property type="project" value="TreeGrafter"/>
</dbReference>
<dbReference type="OrthoDB" id="1068471at2759"/>
<keyword evidence="3 6" id="KW-0853">WD repeat</keyword>
<dbReference type="SMART" id="SM00320">
    <property type="entry name" value="WD40"/>
    <property type="match status" value="6"/>
</dbReference>
<accession>A0A2T2P9X9</accession>
<feature type="repeat" description="WD" evidence="6">
    <location>
        <begin position="115"/>
        <end position="157"/>
    </location>
</feature>
<dbReference type="InterPro" id="IPR001680">
    <property type="entry name" value="WD40_rpt"/>
</dbReference>
<dbReference type="STRING" id="1448308.A0A2T2P9X9"/>
<keyword evidence="4" id="KW-0677">Repeat</keyword>
<dbReference type="PANTHER" id="PTHR22842:SF3">
    <property type="entry name" value="WD REPEAT DOMAIN-CONTAINING PROTEIN 83"/>
    <property type="match status" value="1"/>
</dbReference>
<name>A0A2T2P9X9_CORCC</name>
<dbReference type="AlphaFoldDB" id="A0A2T2P9X9"/>
<proteinExistence type="inferred from homology"/>
<evidence type="ECO:0000256" key="4">
    <source>
        <dbReference type="ARBA" id="ARBA00022737"/>
    </source>
</evidence>
<dbReference type="InterPro" id="IPR019775">
    <property type="entry name" value="WD40_repeat_CS"/>
</dbReference>
<dbReference type="GO" id="GO:0000398">
    <property type="term" value="P:mRNA splicing, via spliceosome"/>
    <property type="evidence" value="ECO:0007669"/>
    <property type="project" value="TreeGrafter"/>
</dbReference>
<dbReference type="EMBL" id="KZ678128">
    <property type="protein sequence ID" value="PSN74460.1"/>
    <property type="molecule type" value="Genomic_DNA"/>
</dbReference>
<dbReference type="Gene3D" id="2.130.10.10">
    <property type="entry name" value="YVTN repeat-like/Quinoprotein amine dehydrogenase"/>
    <property type="match status" value="3"/>
</dbReference>
<organism evidence="7 8">
    <name type="scientific">Corynespora cassiicola Philippines</name>
    <dbReference type="NCBI Taxonomy" id="1448308"/>
    <lineage>
        <taxon>Eukaryota</taxon>
        <taxon>Fungi</taxon>
        <taxon>Dikarya</taxon>
        <taxon>Ascomycota</taxon>
        <taxon>Pezizomycotina</taxon>
        <taxon>Dothideomycetes</taxon>
        <taxon>Pleosporomycetidae</taxon>
        <taxon>Pleosporales</taxon>
        <taxon>Corynesporascaceae</taxon>
        <taxon>Corynespora</taxon>
    </lineage>
</organism>
<evidence type="ECO:0000313" key="7">
    <source>
        <dbReference type="EMBL" id="PSN74460.1"/>
    </source>
</evidence>
<dbReference type="Pfam" id="PF00400">
    <property type="entry name" value="WD40"/>
    <property type="match status" value="5"/>
</dbReference>
<evidence type="ECO:0000256" key="1">
    <source>
        <dbReference type="ARBA" id="ARBA00004496"/>
    </source>
</evidence>
<dbReference type="InterPro" id="IPR051980">
    <property type="entry name" value="WD_repeat_MORG1"/>
</dbReference>
<feature type="repeat" description="WD" evidence="6">
    <location>
        <begin position="304"/>
        <end position="338"/>
    </location>
</feature>
<comment type="subcellular location">
    <subcellularLocation>
        <location evidence="1">Cytoplasm</location>
    </subcellularLocation>
</comment>
<dbReference type="SUPFAM" id="SSF50978">
    <property type="entry name" value="WD40 repeat-like"/>
    <property type="match status" value="1"/>
</dbReference>
<evidence type="ECO:0000256" key="5">
    <source>
        <dbReference type="ARBA" id="ARBA00038145"/>
    </source>
</evidence>
<gene>
    <name evidence="7" type="ORF">BS50DRAFT_567299</name>
</gene>
<sequence>MAPPAFPTKPFAKLTGHNGIVHAVAYSSGSSQYILTGASDRTIRLYNPQKAPISSEAPPKGSAAYAPGLVKKYTHHGYEVLSIDVSHDNERFVSTGGDKAVYLVDVQSAQTIRRYEGHAGRVNRGVFAGDSDSVLVSGSLDGHVMVWDTKSQNRKPIMKLTDAKDAISDVTVIESEIIAGSVDGRVRSYDLRMGTCYVDVIGHPVTSLTVTKKGDEILVSSLDSTVRLMDRKNGHLMKAYRNEAFVNKELRVKSTLGLHDSVMISGSDNGLVFAWDIMESEALHIFKHSEVREVTGAGPANMEAKGKKDVVSAVAFCPNRKEWASAGGDGNVIVWGVE</sequence>
<dbReference type="PANTHER" id="PTHR22842">
    <property type="entry name" value="WD40 REPEAT PROTEIN"/>
    <property type="match status" value="1"/>
</dbReference>
<dbReference type="PROSITE" id="PS50082">
    <property type="entry name" value="WD_REPEATS_2"/>
    <property type="match status" value="4"/>
</dbReference>
<evidence type="ECO:0000313" key="8">
    <source>
        <dbReference type="Proteomes" id="UP000240883"/>
    </source>
</evidence>
<dbReference type="InterPro" id="IPR036322">
    <property type="entry name" value="WD40_repeat_dom_sf"/>
</dbReference>
<evidence type="ECO:0000256" key="3">
    <source>
        <dbReference type="ARBA" id="ARBA00022574"/>
    </source>
</evidence>
<protein>
    <submittedName>
        <fullName evidence="7">WD40 repeat-like protein</fullName>
    </submittedName>
</protein>
<dbReference type="GO" id="GO:0005737">
    <property type="term" value="C:cytoplasm"/>
    <property type="evidence" value="ECO:0007669"/>
    <property type="project" value="UniProtKB-SubCell"/>
</dbReference>
<feature type="repeat" description="WD" evidence="6">
    <location>
        <begin position="73"/>
        <end position="114"/>
    </location>
</feature>
<evidence type="ECO:0000256" key="2">
    <source>
        <dbReference type="ARBA" id="ARBA00022490"/>
    </source>
</evidence>
<dbReference type="Proteomes" id="UP000240883">
    <property type="component" value="Unassembled WGS sequence"/>
</dbReference>
<evidence type="ECO:0000256" key="6">
    <source>
        <dbReference type="PROSITE-ProRule" id="PRU00221"/>
    </source>
</evidence>
<comment type="similarity">
    <text evidence="5">Belongs to the WD repeat MORG1 family.</text>
</comment>
<keyword evidence="8" id="KW-1185">Reference proteome</keyword>
<dbReference type="PROSITE" id="PS50294">
    <property type="entry name" value="WD_REPEATS_REGION"/>
    <property type="match status" value="3"/>
</dbReference>
<reference evidence="7 8" key="1">
    <citation type="journal article" date="2018" name="Front. Microbiol.">
        <title>Genome-Wide Analysis of Corynespora cassiicola Leaf Fall Disease Putative Effectors.</title>
        <authorList>
            <person name="Lopez D."/>
            <person name="Ribeiro S."/>
            <person name="Label P."/>
            <person name="Fumanal B."/>
            <person name="Venisse J.S."/>
            <person name="Kohler A."/>
            <person name="de Oliveira R.R."/>
            <person name="Labutti K."/>
            <person name="Lipzen A."/>
            <person name="Lail K."/>
            <person name="Bauer D."/>
            <person name="Ohm R.A."/>
            <person name="Barry K.W."/>
            <person name="Spatafora J."/>
            <person name="Grigoriev I.V."/>
            <person name="Martin F.M."/>
            <person name="Pujade-Renaud V."/>
        </authorList>
    </citation>
    <scope>NUCLEOTIDE SEQUENCE [LARGE SCALE GENOMIC DNA]</scope>
    <source>
        <strain evidence="7 8">Philippines</strain>
    </source>
</reference>
<feature type="repeat" description="WD" evidence="6">
    <location>
        <begin position="14"/>
        <end position="47"/>
    </location>
</feature>
<dbReference type="PROSITE" id="PS00678">
    <property type="entry name" value="WD_REPEATS_1"/>
    <property type="match status" value="1"/>
</dbReference>